<dbReference type="VEuPathDB" id="FungiDB:MELLADRAFT_69831"/>
<feature type="compositionally biased region" description="Low complexity" evidence="2">
    <location>
        <begin position="212"/>
        <end position="223"/>
    </location>
</feature>
<dbReference type="EMBL" id="GL883206">
    <property type="protein sequence ID" value="EGF97694.1"/>
    <property type="molecule type" value="Genomic_DNA"/>
</dbReference>
<feature type="compositionally biased region" description="Low complexity" evidence="2">
    <location>
        <begin position="404"/>
        <end position="417"/>
    </location>
</feature>
<feature type="compositionally biased region" description="Polar residues" evidence="2">
    <location>
        <begin position="328"/>
        <end position="339"/>
    </location>
</feature>
<feature type="compositionally biased region" description="Polar residues" evidence="2">
    <location>
        <begin position="369"/>
        <end position="380"/>
    </location>
</feature>
<dbReference type="RefSeq" id="XP_007419056.1">
    <property type="nucleotide sequence ID" value="XM_007418994.1"/>
</dbReference>
<dbReference type="GeneID" id="18931332"/>
<evidence type="ECO:0000313" key="4">
    <source>
        <dbReference type="Proteomes" id="UP000001072"/>
    </source>
</evidence>
<sequence>MELEVDDHDVLAVFLIVDGQVPLSQATLLDKHVQQKRLRADVDQERIKPASQITRGRQTGPSLTLTVPPVIPASPPADEVQVPAVDFSQFNNTQLTHLLWDVGVNTAPLNRDALISQCQAYNDLIIVPAEFLSEVPVTNPSTPFDDSSTFTVQVPVSGSQLHPSTEPTLTSQSATSIESSGPIEDSDSSDLITEEAQVVQTNSEVPRPMQPTSKVLSSSVTSTQPTNLQADSASLEPIPRVSSRRTSCASITKATVGSDSSPALVQGPSSKKSIKASKARQPSCTGTSGRHDASKIRPKESTSTLSLDPNISQKGKGREGVSSMDLETCSTVKDMSSGDSVVRTRASIKSSTKKDNSSTTNSPSATPSQNLSDSRSTSKLSAPIIPSLEHGRLSYPRPNPTIRKLSSNLSKQKSNKQQPDDDKESEWELNSISDGQSDMSSNRYSNRHHRQKVSHRLNPASLANSPAPSERPGRSSTHAKPGPTTSGTAAHITVDESIQAEEWTLSDLKRKVAEDSVLIQRLQLETNELNEKVESLTADLRYLSKTVSSLKMDQGDSPKKTRGGCTASNSHFDVL</sequence>
<reference evidence="4" key="1">
    <citation type="journal article" date="2011" name="Proc. Natl. Acad. Sci. U.S.A.">
        <title>Obligate biotrophy features unraveled by the genomic analysis of rust fungi.</title>
        <authorList>
            <person name="Duplessis S."/>
            <person name="Cuomo C.A."/>
            <person name="Lin Y.-C."/>
            <person name="Aerts A."/>
            <person name="Tisserant E."/>
            <person name="Veneault-Fourrey C."/>
            <person name="Joly D.L."/>
            <person name="Hacquard S."/>
            <person name="Amselem J."/>
            <person name="Cantarel B.L."/>
            <person name="Chiu R."/>
            <person name="Coutinho P.M."/>
            <person name="Feau N."/>
            <person name="Field M."/>
            <person name="Frey P."/>
            <person name="Gelhaye E."/>
            <person name="Goldberg J."/>
            <person name="Grabherr M.G."/>
            <person name="Kodira C.D."/>
            <person name="Kohler A."/>
            <person name="Kuees U."/>
            <person name="Lindquist E.A."/>
            <person name="Lucas S.M."/>
            <person name="Mago R."/>
            <person name="Mauceli E."/>
            <person name="Morin E."/>
            <person name="Murat C."/>
            <person name="Pangilinan J.L."/>
            <person name="Park R."/>
            <person name="Pearson M."/>
            <person name="Quesneville H."/>
            <person name="Rouhier N."/>
            <person name="Sakthikumar S."/>
            <person name="Salamov A.A."/>
            <person name="Schmutz J."/>
            <person name="Selles B."/>
            <person name="Shapiro H."/>
            <person name="Tanguay P."/>
            <person name="Tuskan G.A."/>
            <person name="Henrissat B."/>
            <person name="Van de Peer Y."/>
            <person name="Rouze P."/>
            <person name="Ellis J.G."/>
            <person name="Dodds P.N."/>
            <person name="Schein J.E."/>
            <person name="Zhong S."/>
            <person name="Hamelin R.C."/>
            <person name="Grigoriev I.V."/>
            <person name="Szabo L.J."/>
            <person name="Martin F."/>
        </authorList>
    </citation>
    <scope>NUCLEOTIDE SEQUENCE [LARGE SCALE GENOMIC DNA]</scope>
    <source>
        <strain evidence="4">98AG31 / pathotype 3-4-7</strain>
    </source>
</reference>
<feature type="compositionally biased region" description="Polar residues" evidence="2">
    <location>
        <begin position="566"/>
        <end position="575"/>
    </location>
</feature>
<dbReference type="Proteomes" id="UP000001072">
    <property type="component" value="Unassembled WGS sequence"/>
</dbReference>
<feature type="region of interest" description="Disordered" evidence="2">
    <location>
        <begin position="156"/>
        <end position="489"/>
    </location>
</feature>
<feature type="compositionally biased region" description="Low complexity" evidence="2">
    <location>
        <begin position="357"/>
        <end position="368"/>
    </location>
</feature>
<keyword evidence="1" id="KW-0175">Coiled coil</keyword>
<feature type="compositionally biased region" description="Polar residues" evidence="2">
    <location>
        <begin position="156"/>
        <end position="179"/>
    </location>
</feature>
<evidence type="ECO:0000256" key="1">
    <source>
        <dbReference type="SAM" id="Coils"/>
    </source>
</evidence>
<protein>
    <submittedName>
        <fullName evidence="3">Uncharacterized protein</fullName>
    </submittedName>
</protein>
<dbReference type="KEGG" id="mlr:MELLADRAFT_69831"/>
<dbReference type="HOGENOM" id="CLU_474132_0_0_1"/>
<feature type="compositionally biased region" description="Polar residues" evidence="2">
    <location>
        <begin position="244"/>
        <end position="263"/>
    </location>
</feature>
<keyword evidence="4" id="KW-1185">Reference proteome</keyword>
<organism evidence="4">
    <name type="scientific">Melampsora larici-populina (strain 98AG31 / pathotype 3-4-7)</name>
    <name type="common">Poplar leaf rust fungus</name>
    <dbReference type="NCBI Taxonomy" id="747676"/>
    <lineage>
        <taxon>Eukaryota</taxon>
        <taxon>Fungi</taxon>
        <taxon>Dikarya</taxon>
        <taxon>Basidiomycota</taxon>
        <taxon>Pucciniomycotina</taxon>
        <taxon>Pucciniomycetes</taxon>
        <taxon>Pucciniales</taxon>
        <taxon>Melampsoraceae</taxon>
        <taxon>Melampsora</taxon>
    </lineage>
</organism>
<evidence type="ECO:0000313" key="3">
    <source>
        <dbReference type="EMBL" id="EGF97694.1"/>
    </source>
</evidence>
<feature type="compositionally biased region" description="Polar residues" evidence="2">
    <location>
        <begin position="301"/>
        <end position="313"/>
    </location>
</feature>
<feature type="compositionally biased region" description="Basic and acidic residues" evidence="2">
    <location>
        <begin position="289"/>
        <end position="300"/>
    </location>
</feature>
<name>F4SCD6_MELLP</name>
<proteinExistence type="predicted"/>
<dbReference type="AlphaFoldDB" id="F4SCD6"/>
<dbReference type="InParanoid" id="F4SCD6"/>
<feature type="compositionally biased region" description="Polar residues" evidence="2">
    <location>
        <begin position="428"/>
        <end position="444"/>
    </location>
</feature>
<gene>
    <name evidence="3" type="ORF">MELLADRAFT_69831</name>
</gene>
<feature type="coiled-coil region" evidence="1">
    <location>
        <begin position="505"/>
        <end position="539"/>
    </location>
</feature>
<feature type="compositionally biased region" description="Polar residues" evidence="2">
    <location>
        <begin position="474"/>
        <end position="488"/>
    </location>
</feature>
<accession>F4SCD6</accession>
<evidence type="ECO:0000256" key="2">
    <source>
        <dbReference type="SAM" id="MobiDB-lite"/>
    </source>
</evidence>
<feature type="region of interest" description="Disordered" evidence="2">
    <location>
        <begin position="551"/>
        <end position="575"/>
    </location>
</feature>
<feature type="compositionally biased region" description="Basic residues" evidence="2">
    <location>
        <begin position="445"/>
        <end position="455"/>
    </location>
</feature>